<dbReference type="AlphaFoldDB" id="A0A2S6CDN6"/>
<dbReference type="EMBL" id="PNEN01000488">
    <property type="protein sequence ID" value="PPJ57816.1"/>
    <property type="molecule type" value="Genomic_DNA"/>
</dbReference>
<keyword evidence="3" id="KW-1185">Reference proteome</keyword>
<feature type="region of interest" description="Disordered" evidence="1">
    <location>
        <begin position="141"/>
        <end position="226"/>
    </location>
</feature>
<sequence>MPRKLFPRIVGEDANNYLLTTTNYEDCKETSVRWILKVQAERHIIPAWDILRSSACQRLHSAQGKSYVPYTGVDRVELHCGGGGALFMYIDMNPPGGAMLREVRKAGKCEVWMVEPFVSGPRPRMKEKLAATATNSTFRAIAPAPMTSAPPPAMAPTMSPVTSPNAYDRKSNFTGAMPPNSFLASSPLTSSPSKKELQGKMSPIDSPQAQNSDGKMECERTSLPPPMVPEATPRLLEEGASQALPIRANSPTPGIPLTQHITLPCEKQTGHGLDHDNGFFCGGIWHDDIQLGFISCKVCIGTAMFQAMLDGNNDVIEHGANVPVCVPCAKDCIQFEHSKMGCFCLEEKCTHCFLHTVDDMKDLRDAIELGTNYGELCCKCYQPIIGLPKASKCVLCCGISFVSTA</sequence>
<dbReference type="Proteomes" id="UP000237631">
    <property type="component" value="Unassembled WGS sequence"/>
</dbReference>
<name>A0A2S6CDN6_9PEZI</name>
<evidence type="ECO:0000313" key="2">
    <source>
        <dbReference type="EMBL" id="PPJ57816.1"/>
    </source>
</evidence>
<evidence type="ECO:0000313" key="3">
    <source>
        <dbReference type="Proteomes" id="UP000237631"/>
    </source>
</evidence>
<feature type="compositionally biased region" description="Polar residues" evidence="1">
    <location>
        <begin position="182"/>
        <end position="192"/>
    </location>
</feature>
<dbReference type="OrthoDB" id="3628228at2759"/>
<evidence type="ECO:0000256" key="1">
    <source>
        <dbReference type="SAM" id="MobiDB-lite"/>
    </source>
</evidence>
<reference evidence="3" key="1">
    <citation type="journal article" date="2017" name="bioRxiv">
        <title>Conservation of a gene cluster reveals novel cercosporin biosynthetic mechanisms and extends production to the genus Colletotrichum.</title>
        <authorList>
            <person name="de Jonge R."/>
            <person name="Ebert M.K."/>
            <person name="Huitt-Roehl C.R."/>
            <person name="Pal P."/>
            <person name="Suttle J.C."/>
            <person name="Spanner R.E."/>
            <person name="Neubauer J.D."/>
            <person name="Jurick W.M.II."/>
            <person name="Stott K.A."/>
            <person name="Secor G.A."/>
            <person name="Thomma B.P.H.J."/>
            <person name="Van de Peer Y."/>
            <person name="Townsend C.A."/>
            <person name="Bolton M.D."/>
        </authorList>
    </citation>
    <scope>NUCLEOTIDE SEQUENCE [LARGE SCALE GENOMIC DNA]</scope>
    <source>
        <strain evidence="3">CBS538.71</strain>
    </source>
</reference>
<protein>
    <submittedName>
        <fullName evidence="2">Uncharacterized protein</fullName>
    </submittedName>
</protein>
<proteinExistence type="predicted"/>
<accession>A0A2S6CDN6</accession>
<organism evidence="2 3">
    <name type="scientific">Cercospora berteroae</name>
    <dbReference type="NCBI Taxonomy" id="357750"/>
    <lineage>
        <taxon>Eukaryota</taxon>
        <taxon>Fungi</taxon>
        <taxon>Dikarya</taxon>
        <taxon>Ascomycota</taxon>
        <taxon>Pezizomycotina</taxon>
        <taxon>Dothideomycetes</taxon>
        <taxon>Dothideomycetidae</taxon>
        <taxon>Mycosphaerellales</taxon>
        <taxon>Mycosphaerellaceae</taxon>
        <taxon>Cercospora</taxon>
    </lineage>
</organism>
<comment type="caution">
    <text evidence="2">The sequence shown here is derived from an EMBL/GenBank/DDBJ whole genome shotgun (WGS) entry which is preliminary data.</text>
</comment>
<gene>
    <name evidence="2" type="ORF">CBER1_00170</name>
</gene>